<dbReference type="Pfam" id="PF00563">
    <property type="entry name" value="EAL"/>
    <property type="match status" value="1"/>
</dbReference>
<proteinExistence type="predicted"/>
<dbReference type="GO" id="GO:0071111">
    <property type="term" value="F:cyclic-guanylate-specific phosphodiesterase activity"/>
    <property type="evidence" value="ECO:0007669"/>
    <property type="project" value="InterPro"/>
</dbReference>
<dbReference type="SMART" id="SM00052">
    <property type="entry name" value="EAL"/>
    <property type="match status" value="1"/>
</dbReference>
<dbReference type="AlphaFoldDB" id="A0A917Q315"/>
<feature type="domain" description="EAL" evidence="1">
    <location>
        <begin position="336"/>
        <end position="590"/>
    </location>
</feature>
<dbReference type="EMBL" id="BMPO01000011">
    <property type="protein sequence ID" value="GGK08741.1"/>
    <property type="molecule type" value="Genomic_DNA"/>
</dbReference>
<evidence type="ECO:0000259" key="1">
    <source>
        <dbReference type="PROSITE" id="PS50883"/>
    </source>
</evidence>
<dbReference type="PANTHER" id="PTHR33121:SF19">
    <property type="entry name" value="CYCLIC DI-GMP PHOSPHODIESTERASE PA2567"/>
    <property type="match status" value="1"/>
</dbReference>
<dbReference type="InterPro" id="IPR003018">
    <property type="entry name" value="GAF"/>
</dbReference>
<reference evidence="2" key="1">
    <citation type="journal article" date="2014" name="Int. J. Syst. Evol. Microbiol.">
        <title>Complete genome sequence of Corynebacterium casei LMG S-19264T (=DSM 44701T), isolated from a smear-ripened cheese.</title>
        <authorList>
            <consortium name="US DOE Joint Genome Institute (JGI-PGF)"/>
            <person name="Walter F."/>
            <person name="Albersmeier A."/>
            <person name="Kalinowski J."/>
            <person name="Ruckert C."/>
        </authorList>
    </citation>
    <scope>NUCLEOTIDE SEQUENCE</scope>
    <source>
        <strain evidence="2">JCM 30078</strain>
    </source>
</reference>
<dbReference type="SMART" id="SM00267">
    <property type="entry name" value="GGDEF"/>
    <property type="match status" value="1"/>
</dbReference>
<dbReference type="CDD" id="cd01948">
    <property type="entry name" value="EAL"/>
    <property type="match status" value="1"/>
</dbReference>
<dbReference type="InterPro" id="IPR029016">
    <property type="entry name" value="GAF-like_dom_sf"/>
</dbReference>
<name>A0A917Q315_9PSED</name>
<comment type="caution">
    <text evidence="2">The sequence shown here is derived from an EMBL/GenBank/DDBJ whole genome shotgun (WGS) entry which is preliminary data.</text>
</comment>
<evidence type="ECO:0000313" key="3">
    <source>
        <dbReference type="Proteomes" id="UP000635983"/>
    </source>
</evidence>
<keyword evidence="3" id="KW-1185">Reference proteome</keyword>
<accession>A0A917Q315</accession>
<organism evidence="2 3">
    <name type="scientific">Pseudomonas matsuisoli</name>
    <dbReference type="NCBI Taxonomy" id="1515666"/>
    <lineage>
        <taxon>Bacteria</taxon>
        <taxon>Pseudomonadati</taxon>
        <taxon>Pseudomonadota</taxon>
        <taxon>Gammaproteobacteria</taxon>
        <taxon>Pseudomonadales</taxon>
        <taxon>Pseudomonadaceae</taxon>
        <taxon>Pseudomonas</taxon>
    </lineage>
</organism>
<dbReference type="InterPro" id="IPR000160">
    <property type="entry name" value="GGDEF_dom"/>
</dbReference>
<dbReference type="Pfam" id="PF01590">
    <property type="entry name" value="GAF"/>
    <property type="match status" value="1"/>
</dbReference>
<dbReference type="InterPro" id="IPR043128">
    <property type="entry name" value="Rev_trsase/Diguanyl_cyclase"/>
</dbReference>
<dbReference type="PANTHER" id="PTHR33121">
    <property type="entry name" value="CYCLIC DI-GMP PHOSPHODIESTERASE PDEF"/>
    <property type="match status" value="1"/>
</dbReference>
<dbReference type="InterPro" id="IPR001633">
    <property type="entry name" value="EAL_dom"/>
</dbReference>
<dbReference type="RefSeq" id="WP_188985700.1">
    <property type="nucleotide sequence ID" value="NZ_BMPO01000011.1"/>
</dbReference>
<reference evidence="2" key="2">
    <citation type="submission" date="2020-09" db="EMBL/GenBank/DDBJ databases">
        <authorList>
            <person name="Sun Q."/>
            <person name="Ohkuma M."/>
        </authorList>
    </citation>
    <scope>NUCLEOTIDE SEQUENCE</scope>
    <source>
        <strain evidence="2">JCM 30078</strain>
    </source>
</reference>
<dbReference type="InterPro" id="IPR050706">
    <property type="entry name" value="Cyclic-di-GMP_PDE-like"/>
</dbReference>
<dbReference type="Gene3D" id="3.20.20.450">
    <property type="entry name" value="EAL domain"/>
    <property type="match status" value="1"/>
</dbReference>
<dbReference type="PROSITE" id="PS50883">
    <property type="entry name" value="EAL"/>
    <property type="match status" value="1"/>
</dbReference>
<dbReference type="Proteomes" id="UP000635983">
    <property type="component" value="Unassembled WGS sequence"/>
</dbReference>
<sequence length="619" mass="68288">MSARPPIPLNEAARQLKVDHYSCLGETEADTVLDQIVAMAAHYFKAPIALISIVDRNRQWFKSKVGVDVSETPRDVSFCAHALQSNALFEVCDAQQDPRFEDNILVTGSPFIRYYAGSPLIAEDGLILGSLCIIDTVPRAPMSDHDHWMIQSLASMAFKRLKSLREAEFIDASTGLFNRQRLQYDAMERLNSGDRLLMVAVEPLATSTADDLVKALGFSFANEFGLKAKALMQELLPASVRLYKLSPFRYAFFVVDHGNSVAEKLFERLLAAFSVPLICSGVPVLPQLALGVLPMGREEIDQDWIRHVVIAANEAREAGGGWSFYDSAIDAQQQRATLLLNDLPAAVQASEQLHLVYQPKVDLITGQCVSVEALLRWTHPTLGNISPVEFIPLAEQTAYVRKLTSWVLRRAVSQAAQWRRSGMTLKISVNISATDLVDESLSTEVTGLLDEFKVPGDCLEVEFTESMVVKDFGSARKQLERLKALGVGIAIDDFGSGYSNWSYLREIPANSLKLDRSFMGNLSPGQIDWSVVRGLISIARELNLRIVAEGVETDLTYQLMRGWGCHEAQGYFIAKPMTVDALADWLKAYRAGRSSSAAPQRSASASVLGPVIPGFKRAT</sequence>
<dbReference type="Gene3D" id="3.30.450.40">
    <property type="match status" value="1"/>
</dbReference>
<evidence type="ECO:0000313" key="2">
    <source>
        <dbReference type="EMBL" id="GGK08741.1"/>
    </source>
</evidence>
<dbReference type="SUPFAM" id="SSF55781">
    <property type="entry name" value="GAF domain-like"/>
    <property type="match status" value="1"/>
</dbReference>
<dbReference type="Gene3D" id="3.30.70.270">
    <property type="match status" value="1"/>
</dbReference>
<dbReference type="SUPFAM" id="SSF141868">
    <property type="entry name" value="EAL domain-like"/>
    <property type="match status" value="1"/>
</dbReference>
<dbReference type="InterPro" id="IPR035919">
    <property type="entry name" value="EAL_sf"/>
</dbReference>
<protein>
    <submittedName>
        <fullName evidence="2">Sensor domain-containing phosphodiesterase</fullName>
    </submittedName>
</protein>
<gene>
    <name evidence="2" type="ORF">GCM10009304_38540</name>
</gene>